<dbReference type="OrthoDB" id="4157656at2759"/>
<dbReference type="InParanoid" id="W2S1K2"/>
<dbReference type="RefSeq" id="XP_008714191.1">
    <property type="nucleotide sequence ID" value="XM_008715969.1"/>
</dbReference>
<accession>W2S1K2</accession>
<dbReference type="AlphaFoldDB" id="W2S1K2"/>
<evidence type="ECO:0000313" key="1">
    <source>
        <dbReference type="EMBL" id="ETN42455.1"/>
    </source>
</evidence>
<dbReference type="EMBL" id="KB822718">
    <property type="protein sequence ID" value="ETN42455.1"/>
    <property type="molecule type" value="Genomic_DNA"/>
</dbReference>
<organism evidence="1 2">
    <name type="scientific">Cyphellophora europaea (strain CBS 101466)</name>
    <name type="common">Phialophora europaea</name>
    <dbReference type="NCBI Taxonomy" id="1220924"/>
    <lineage>
        <taxon>Eukaryota</taxon>
        <taxon>Fungi</taxon>
        <taxon>Dikarya</taxon>
        <taxon>Ascomycota</taxon>
        <taxon>Pezizomycotina</taxon>
        <taxon>Eurotiomycetes</taxon>
        <taxon>Chaetothyriomycetidae</taxon>
        <taxon>Chaetothyriales</taxon>
        <taxon>Cyphellophoraceae</taxon>
        <taxon>Cyphellophora</taxon>
    </lineage>
</organism>
<feature type="non-terminal residue" evidence="1">
    <location>
        <position position="1"/>
    </location>
</feature>
<proteinExistence type="predicted"/>
<dbReference type="GeneID" id="19968950"/>
<dbReference type="Proteomes" id="UP000030752">
    <property type="component" value="Unassembled WGS sequence"/>
</dbReference>
<gene>
    <name evidence="1" type="ORF">HMPREF1541_01611</name>
</gene>
<protein>
    <submittedName>
        <fullName evidence="1">Uncharacterized protein</fullName>
    </submittedName>
</protein>
<name>W2S1K2_CYPE1</name>
<feature type="non-terminal residue" evidence="1">
    <location>
        <position position="84"/>
    </location>
</feature>
<reference evidence="1 2" key="1">
    <citation type="submission" date="2013-03" db="EMBL/GenBank/DDBJ databases">
        <title>The Genome Sequence of Phialophora europaea CBS 101466.</title>
        <authorList>
            <consortium name="The Broad Institute Genomics Platform"/>
            <person name="Cuomo C."/>
            <person name="de Hoog S."/>
            <person name="Gorbushina A."/>
            <person name="Walker B."/>
            <person name="Young S.K."/>
            <person name="Zeng Q."/>
            <person name="Gargeya S."/>
            <person name="Fitzgerald M."/>
            <person name="Haas B."/>
            <person name="Abouelleil A."/>
            <person name="Allen A.W."/>
            <person name="Alvarado L."/>
            <person name="Arachchi H.M."/>
            <person name="Berlin A.M."/>
            <person name="Chapman S.B."/>
            <person name="Gainer-Dewar J."/>
            <person name="Goldberg J."/>
            <person name="Griggs A."/>
            <person name="Gujja S."/>
            <person name="Hansen M."/>
            <person name="Howarth C."/>
            <person name="Imamovic A."/>
            <person name="Ireland A."/>
            <person name="Larimer J."/>
            <person name="McCowan C."/>
            <person name="Murphy C."/>
            <person name="Pearson M."/>
            <person name="Poon T.W."/>
            <person name="Priest M."/>
            <person name="Roberts A."/>
            <person name="Saif S."/>
            <person name="Shea T."/>
            <person name="Sisk P."/>
            <person name="Sykes S."/>
            <person name="Wortman J."/>
            <person name="Nusbaum C."/>
            <person name="Birren B."/>
        </authorList>
    </citation>
    <scope>NUCLEOTIDE SEQUENCE [LARGE SCALE GENOMIC DNA]</scope>
    <source>
        <strain evidence="1 2">CBS 101466</strain>
    </source>
</reference>
<sequence>RRMWTETQWVNLSKQARDLGLPKLPYFDPATMLLSKEVNVKLWKQLKNLYHVLGPDKAPYACPKMVEGGEVKWYSYMGESKGDE</sequence>
<dbReference type="eggNOG" id="ENOG502T5C8">
    <property type="taxonomic scope" value="Eukaryota"/>
</dbReference>
<dbReference type="HOGENOM" id="CLU_2533578_0_0_1"/>
<keyword evidence="2" id="KW-1185">Reference proteome</keyword>
<dbReference type="VEuPathDB" id="FungiDB:HMPREF1541_01611"/>
<evidence type="ECO:0000313" key="2">
    <source>
        <dbReference type="Proteomes" id="UP000030752"/>
    </source>
</evidence>